<protein>
    <submittedName>
        <fullName evidence="1">Uncharacterized protein</fullName>
    </submittedName>
</protein>
<feature type="non-terminal residue" evidence="1">
    <location>
        <position position="87"/>
    </location>
</feature>
<proteinExistence type="predicted"/>
<gene>
    <name evidence="1" type="ORF">O3G_MSEX015223</name>
</gene>
<dbReference type="InterPro" id="IPR022773">
    <property type="entry name" value="Siva"/>
</dbReference>
<keyword evidence="2" id="KW-1185">Reference proteome</keyword>
<dbReference type="Pfam" id="PF05458">
    <property type="entry name" value="Siva"/>
    <property type="match status" value="1"/>
</dbReference>
<dbReference type="EMBL" id="JH669574">
    <property type="protein sequence ID" value="KAG6465551.1"/>
    <property type="molecule type" value="Genomic_DNA"/>
</dbReference>
<reference evidence="1" key="2">
    <citation type="submission" date="2020-12" db="EMBL/GenBank/DDBJ databases">
        <authorList>
            <person name="Kanost M."/>
        </authorList>
    </citation>
    <scope>NUCLEOTIDE SEQUENCE</scope>
</reference>
<name>A0A921ZZT0_MANSE</name>
<comment type="caution">
    <text evidence="1">The sequence shown here is derived from an EMBL/GenBank/DDBJ whole genome shotgun (WGS) entry which is preliminary data.</text>
</comment>
<sequence length="87" mass="9981">MAKRANPYMEDYIPQSKVHVGLKQFNNNEYRLKDVYEKTLDKLYKGAKKVTSSDIVNACDTQTIRKDKMKQLFLGKDGSLLHSGNIV</sequence>
<organism evidence="1 2">
    <name type="scientific">Manduca sexta</name>
    <name type="common">Tobacco hawkmoth</name>
    <name type="synonym">Tobacco hornworm</name>
    <dbReference type="NCBI Taxonomy" id="7130"/>
    <lineage>
        <taxon>Eukaryota</taxon>
        <taxon>Metazoa</taxon>
        <taxon>Ecdysozoa</taxon>
        <taxon>Arthropoda</taxon>
        <taxon>Hexapoda</taxon>
        <taxon>Insecta</taxon>
        <taxon>Pterygota</taxon>
        <taxon>Neoptera</taxon>
        <taxon>Endopterygota</taxon>
        <taxon>Lepidoptera</taxon>
        <taxon>Glossata</taxon>
        <taxon>Ditrysia</taxon>
        <taxon>Bombycoidea</taxon>
        <taxon>Sphingidae</taxon>
        <taxon>Sphinginae</taxon>
        <taxon>Sphingini</taxon>
        <taxon>Manduca</taxon>
    </lineage>
</organism>
<dbReference type="Proteomes" id="UP000791440">
    <property type="component" value="Unassembled WGS sequence"/>
</dbReference>
<evidence type="ECO:0000313" key="2">
    <source>
        <dbReference type="Proteomes" id="UP000791440"/>
    </source>
</evidence>
<dbReference type="AlphaFoldDB" id="A0A921ZZT0"/>
<accession>A0A921ZZT0</accession>
<reference evidence="1" key="1">
    <citation type="journal article" date="2016" name="Insect Biochem. Mol. Biol.">
        <title>Multifaceted biological insights from a draft genome sequence of the tobacco hornworm moth, Manduca sexta.</title>
        <authorList>
            <person name="Kanost M.R."/>
            <person name="Arrese E.L."/>
            <person name="Cao X."/>
            <person name="Chen Y.R."/>
            <person name="Chellapilla S."/>
            <person name="Goldsmith M.R."/>
            <person name="Grosse-Wilde E."/>
            <person name="Heckel D.G."/>
            <person name="Herndon N."/>
            <person name="Jiang H."/>
            <person name="Papanicolaou A."/>
            <person name="Qu J."/>
            <person name="Soulages J.L."/>
            <person name="Vogel H."/>
            <person name="Walters J."/>
            <person name="Waterhouse R.M."/>
            <person name="Ahn S.J."/>
            <person name="Almeida F.C."/>
            <person name="An C."/>
            <person name="Aqrawi P."/>
            <person name="Bretschneider A."/>
            <person name="Bryant W.B."/>
            <person name="Bucks S."/>
            <person name="Chao H."/>
            <person name="Chevignon G."/>
            <person name="Christen J.M."/>
            <person name="Clarke D.F."/>
            <person name="Dittmer N.T."/>
            <person name="Ferguson L.C.F."/>
            <person name="Garavelou S."/>
            <person name="Gordon K.H.J."/>
            <person name="Gunaratna R.T."/>
            <person name="Han Y."/>
            <person name="Hauser F."/>
            <person name="He Y."/>
            <person name="Heidel-Fischer H."/>
            <person name="Hirsh A."/>
            <person name="Hu Y."/>
            <person name="Jiang H."/>
            <person name="Kalra D."/>
            <person name="Klinner C."/>
            <person name="Konig C."/>
            <person name="Kovar C."/>
            <person name="Kroll A.R."/>
            <person name="Kuwar S.S."/>
            <person name="Lee S.L."/>
            <person name="Lehman R."/>
            <person name="Li K."/>
            <person name="Li Z."/>
            <person name="Liang H."/>
            <person name="Lovelace S."/>
            <person name="Lu Z."/>
            <person name="Mansfield J.H."/>
            <person name="McCulloch K.J."/>
            <person name="Mathew T."/>
            <person name="Morton B."/>
            <person name="Muzny D.M."/>
            <person name="Neunemann D."/>
            <person name="Ongeri F."/>
            <person name="Pauchet Y."/>
            <person name="Pu L.L."/>
            <person name="Pyrousis I."/>
            <person name="Rao X.J."/>
            <person name="Redding A."/>
            <person name="Roesel C."/>
            <person name="Sanchez-Gracia A."/>
            <person name="Schaack S."/>
            <person name="Shukla A."/>
            <person name="Tetreau G."/>
            <person name="Wang Y."/>
            <person name="Xiong G.H."/>
            <person name="Traut W."/>
            <person name="Walsh T.K."/>
            <person name="Worley K.C."/>
            <person name="Wu D."/>
            <person name="Wu W."/>
            <person name="Wu Y.Q."/>
            <person name="Zhang X."/>
            <person name="Zou Z."/>
            <person name="Zucker H."/>
            <person name="Briscoe A.D."/>
            <person name="Burmester T."/>
            <person name="Clem R.J."/>
            <person name="Feyereisen R."/>
            <person name="Grimmelikhuijzen C.J.P."/>
            <person name="Hamodrakas S.J."/>
            <person name="Hansson B.S."/>
            <person name="Huguet E."/>
            <person name="Jermiin L.S."/>
            <person name="Lan Q."/>
            <person name="Lehman H.K."/>
            <person name="Lorenzen M."/>
            <person name="Merzendorfer H."/>
            <person name="Michalopoulos I."/>
            <person name="Morton D.B."/>
            <person name="Muthukrishnan S."/>
            <person name="Oakeshott J.G."/>
            <person name="Palmer W."/>
            <person name="Park Y."/>
            <person name="Passarelli A.L."/>
            <person name="Rozas J."/>
            <person name="Schwartz L.M."/>
            <person name="Smith W."/>
            <person name="Southgate A."/>
            <person name="Vilcinskas A."/>
            <person name="Vogt R."/>
            <person name="Wang P."/>
            <person name="Werren J."/>
            <person name="Yu X.Q."/>
            <person name="Zhou J.J."/>
            <person name="Brown S.J."/>
            <person name="Scherer S.E."/>
            <person name="Richards S."/>
            <person name="Blissard G.W."/>
        </authorList>
    </citation>
    <scope>NUCLEOTIDE SEQUENCE</scope>
</reference>
<evidence type="ECO:0000313" key="1">
    <source>
        <dbReference type="EMBL" id="KAG6465551.1"/>
    </source>
</evidence>